<name>A0A8X6PCR2_NEPPI</name>
<comment type="caution">
    <text evidence="1">The sequence shown here is derived from an EMBL/GenBank/DDBJ whole genome shotgun (WGS) entry which is preliminary data.</text>
</comment>
<organism evidence="1 2">
    <name type="scientific">Nephila pilipes</name>
    <name type="common">Giant wood spider</name>
    <name type="synonym">Nephila maculata</name>
    <dbReference type="NCBI Taxonomy" id="299642"/>
    <lineage>
        <taxon>Eukaryota</taxon>
        <taxon>Metazoa</taxon>
        <taxon>Ecdysozoa</taxon>
        <taxon>Arthropoda</taxon>
        <taxon>Chelicerata</taxon>
        <taxon>Arachnida</taxon>
        <taxon>Araneae</taxon>
        <taxon>Araneomorphae</taxon>
        <taxon>Entelegynae</taxon>
        <taxon>Araneoidea</taxon>
        <taxon>Nephilidae</taxon>
        <taxon>Nephila</taxon>
    </lineage>
</organism>
<dbReference type="EMBL" id="BMAW01018698">
    <property type="protein sequence ID" value="GFT59671.1"/>
    <property type="molecule type" value="Genomic_DNA"/>
</dbReference>
<proteinExistence type="predicted"/>
<evidence type="ECO:0000313" key="2">
    <source>
        <dbReference type="Proteomes" id="UP000887013"/>
    </source>
</evidence>
<gene>
    <name evidence="1" type="ORF">NPIL_132191</name>
</gene>
<accession>A0A8X6PCR2</accession>
<evidence type="ECO:0000313" key="1">
    <source>
        <dbReference type="EMBL" id="GFT59671.1"/>
    </source>
</evidence>
<protein>
    <submittedName>
        <fullName evidence="1">Uncharacterized protein</fullName>
    </submittedName>
</protein>
<dbReference type="AlphaFoldDB" id="A0A8X6PCR2"/>
<keyword evidence="2" id="KW-1185">Reference proteome</keyword>
<sequence length="132" mass="15432">MFNALAKLELKDIFGRRMLYTTFGGPDHDPCIHHPTTVLCDTQTAKVLKPETNAENSERKSCMPRERGDVKVMATLRTQRRQKFRHKTNRGVCYKMNAEKVKYLHYAKDAKNGKEFALRATRRTRKTCENER</sequence>
<dbReference type="Proteomes" id="UP000887013">
    <property type="component" value="Unassembled WGS sequence"/>
</dbReference>
<reference evidence="1" key="1">
    <citation type="submission" date="2020-08" db="EMBL/GenBank/DDBJ databases">
        <title>Multicomponent nature underlies the extraordinary mechanical properties of spider dragline silk.</title>
        <authorList>
            <person name="Kono N."/>
            <person name="Nakamura H."/>
            <person name="Mori M."/>
            <person name="Yoshida Y."/>
            <person name="Ohtoshi R."/>
            <person name="Malay A.D."/>
            <person name="Moran D.A.P."/>
            <person name="Tomita M."/>
            <person name="Numata K."/>
            <person name="Arakawa K."/>
        </authorList>
    </citation>
    <scope>NUCLEOTIDE SEQUENCE</scope>
</reference>